<accession>A0A1D1UMN4</accession>
<proteinExistence type="predicted"/>
<dbReference type="AlphaFoldDB" id="A0A1D1UMN4"/>
<dbReference type="Proteomes" id="UP000186922">
    <property type="component" value="Unassembled WGS sequence"/>
</dbReference>
<name>A0A1D1UMN4_RAMVA</name>
<dbReference type="EMBL" id="BDGG01000001">
    <property type="protein sequence ID" value="GAU87418.1"/>
    <property type="molecule type" value="Genomic_DNA"/>
</dbReference>
<organism evidence="1 2">
    <name type="scientific">Ramazzottius varieornatus</name>
    <name type="common">Water bear</name>
    <name type="synonym">Tardigrade</name>
    <dbReference type="NCBI Taxonomy" id="947166"/>
    <lineage>
        <taxon>Eukaryota</taxon>
        <taxon>Metazoa</taxon>
        <taxon>Ecdysozoa</taxon>
        <taxon>Tardigrada</taxon>
        <taxon>Eutardigrada</taxon>
        <taxon>Parachela</taxon>
        <taxon>Hypsibioidea</taxon>
        <taxon>Ramazzottiidae</taxon>
        <taxon>Ramazzottius</taxon>
    </lineage>
</organism>
<protein>
    <submittedName>
        <fullName evidence="1">Uncharacterized protein</fullName>
    </submittedName>
</protein>
<gene>
    <name evidence="1" type="primary">RvY_00260-1</name>
    <name evidence="1" type="synonym">RvY_00260.1</name>
    <name evidence="1" type="ORF">RvY_00260</name>
</gene>
<evidence type="ECO:0000313" key="1">
    <source>
        <dbReference type="EMBL" id="GAU87418.1"/>
    </source>
</evidence>
<comment type="caution">
    <text evidence="1">The sequence shown here is derived from an EMBL/GenBank/DDBJ whole genome shotgun (WGS) entry which is preliminary data.</text>
</comment>
<keyword evidence="2" id="KW-1185">Reference proteome</keyword>
<sequence length="46" mass="5352">MVYVVVKWFGTIRELVFSADQTEVRLVPLKELTPEEHDEDGDDDDD</sequence>
<evidence type="ECO:0000313" key="2">
    <source>
        <dbReference type="Proteomes" id="UP000186922"/>
    </source>
</evidence>
<reference evidence="1 2" key="1">
    <citation type="journal article" date="2016" name="Nat. Commun.">
        <title>Extremotolerant tardigrade genome and improved radiotolerance of human cultured cells by tardigrade-unique protein.</title>
        <authorList>
            <person name="Hashimoto T."/>
            <person name="Horikawa D.D."/>
            <person name="Saito Y."/>
            <person name="Kuwahara H."/>
            <person name="Kozuka-Hata H."/>
            <person name="Shin-I T."/>
            <person name="Minakuchi Y."/>
            <person name="Ohishi K."/>
            <person name="Motoyama A."/>
            <person name="Aizu T."/>
            <person name="Enomoto A."/>
            <person name="Kondo K."/>
            <person name="Tanaka S."/>
            <person name="Hara Y."/>
            <person name="Koshikawa S."/>
            <person name="Sagara H."/>
            <person name="Miura T."/>
            <person name="Yokobori S."/>
            <person name="Miyagawa K."/>
            <person name="Suzuki Y."/>
            <person name="Kubo T."/>
            <person name="Oyama M."/>
            <person name="Kohara Y."/>
            <person name="Fujiyama A."/>
            <person name="Arakawa K."/>
            <person name="Katayama T."/>
            <person name="Toyoda A."/>
            <person name="Kunieda T."/>
        </authorList>
    </citation>
    <scope>NUCLEOTIDE SEQUENCE [LARGE SCALE GENOMIC DNA]</scope>
    <source>
        <strain evidence="1 2">YOKOZUNA-1</strain>
    </source>
</reference>